<dbReference type="PANTHER" id="PTHR21310:SF37">
    <property type="entry name" value="AMINOGLYCOSIDE PHOSPHOTRANSFERASE DOMAIN-CONTAINING PROTEIN"/>
    <property type="match status" value="1"/>
</dbReference>
<dbReference type="InterPro" id="IPR011009">
    <property type="entry name" value="Kinase-like_dom_sf"/>
</dbReference>
<dbReference type="OrthoDB" id="3645574at2759"/>
<organism evidence="3">
    <name type="scientific">Gaeumannomyces tritici (strain R3-111a-1)</name>
    <name type="common">Wheat and barley take-all root rot fungus</name>
    <name type="synonym">Gaeumannomyces graminis var. tritici</name>
    <dbReference type="NCBI Taxonomy" id="644352"/>
    <lineage>
        <taxon>Eukaryota</taxon>
        <taxon>Fungi</taxon>
        <taxon>Dikarya</taxon>
        <taxon>Ascomycota</taxon>
        <taxon>Pezizomycotina</taxon>
        <taxon>Sordariomycetes</taxon>
        <taxon>Sordariomycetidae</taxon>
        <taxon>Magnaporthales</taxon>
        <taxon>Magnaporthaceae</taxon>
        <taxon>Gaeumannomyces</taxon>
    </lineage>
</organism>
<evidence type="ECO:0000313" key="5">
    <source>
        <dbReference type="Proteomes" id="UP000006039"/>
    </source>
</evidence>
<dbReference type="HOGENOM" id="CLU_025005_3_2_1"/>
<evidence type="ECO:0000313" key="4">
    <source>
        <dbReference type="EnsemblFungi" id="EJT79819"/>
    </source>
</evidence>
<reference evidence="3" key="3">
    <citation type="submission" date="2010-09" db="EMBL/GenBank/DDBJ databases">
        <title>Annotation of Gaeumannomyces graminis var. tritici R3-111a-1.</title>
        <authorList>
            <consortium name="The Broad Institute Genome Sequencing Platform"/>
            <person name="Ma L.-J."/>
            <person name="Dead R."/>
            <person name="Young S.K."/>
            <person name="Zeng Q."/>
            <person name="Gargeya S."/>
            <person name="Fitzgerald M."/>
            <person name="Haas B."/>
            <person name="Abouelleil A."/>
            <person name="Alvarado L."/>
            <person name="Arachchi H.M."/>
            <person name="Berlin A."/>
            <person name="Brown A."/>
            <person name="Chapman S.B."/>
            <person name="Chen Z."/>
            <person name="Dunbar C."/>
            <person name="Freedman E."/>
            <person name="Gearin G."/>
            <person name="Gellesch M."/>
            <person name="Goldberg J."/>
            <person name="Griggs A."/>
            <person name="Gujja S."/>
            <person name="Heiman D."/>
            <person name="Howarth C."/>
            <person name="Larson L."/>
            <person name="Lui A."/>
            <person name="MacDonald P.J.P."/>
            <person name="Mehta T."/>
            <person name="Montmayeur A."/>
            <person name="Murphy C."/>
            <person name="Neiman D."/>
            <person name="Pearson M."/>
            <person name="Priest M."/>
            <person name="Roberts A."/>
            <person name="Saif S."/>
            <person name="Shea T."/>
            <person name="Shenoy N."/>
            <person name="Sisk P."/>
            <person name="Stolte C."/>
            <person name="Sykes S."/>
            <person name="Yandava C."/>
            <person name="Wortman J."/>
            <person name="Nusbaum C."/>
            <person name="Birren B."/>
        </authorList>
    </citation>
    <scope>NUCLEOTIDE SEQUENCE</scope>
    <source>
        <strain evidence="3">R3-111a-1</strain>
    </source>
</reference>
<dbReference type="Proteomes" id="UP000006039">
    <property type="component" value="Unassembled WGS sequence"/>
</dbReference>
<dbReference type="InterPro" id="IPR051678">
    <property type="entry name" value="AGP_Transferase"/>
</dbReference>
<dbReference type="VEuPathDB" id="FungiDB:GGTG_04902"/>
<protein>
    <recommendedName>
        <fullName evidence="2">Aminoglycoside phosphotransferase domain-containing protein</fullName>
    </recommendedName>
</protein>
<reference evidence="3" key="2">
    <citation type="submission" date="2010-07" db="EMBL/GenBank/DDBJ databases">
        <authorList>
            <consortium name="The Broad Institute Genome Sequencing Platform"/>
            <consortium name="Broad Institute Genome Sequencing Center for Infectious Disease"/>
            <person name="Ma L.-J."/>
            <person name="Dead R."/>
            <person name="Young S."/>
            <person name="Zeng Q."/>
            <person name="Koehrsen M."/>
            <person name="Alvarado L."/>
            <person name="Berlin A."/>
            <person name="Chapman S.B."/>
            <person name="Chen Z."/>
            <person name="Freedman E."/>
            <person name="Gellesch M."/>
            <person name="Goldberg J."/>
            <person name="Griggs A."/>
            <person name="Gujja S."/>
            <person name="Heilman E.R."/>
            <person name="Heiman D."/>
            <person name="Hepburn T."/>
            <person name="Howarth C."/>
            <person name="Jen D."/>
            <person name="Larson L."/>
            <person name="Mehta T."/>
            <person name="Neiman D."/>
            <person name="Pearson M."/>
            <person name="Roberts A."/>
            <person name="Saif S."/>
            <person name="Shea T."/>
            <person name="Shenoy N."/>
            <person name="Sisk P."/>
            <person name="Stolte C."/>
            <person name="Sykes S."/>
            <person name="Walk T."/>
            <person name="White J."/>
            <person name="Yandava C."/>
            <person name="Haas B."/>
            <person name="Nusbaum C."/>
            <person name="Birren B."/>
        </authorList>
    </citation>
    <scope>NUCLEOTIDE SEQUENCE</scope>
    <source>
        <strain evidence="3">R3-111a-1</strain>
    </source>
</reference>
<dbReference type="eggNOG" id="ENOG502SII6">
    <property type="taxonomic scope" value="Eukaryota"/>
</dbReference>
<feature type="compositionally biased region" description="Low complexity" evidence="1">
    <location>
        <begin position="448"/>
        <end position="474"/>
    </location>
</feature>
<name>J3NUE6_GAET3</name>
<dbReference type="AlphaFoldDB" id="J3NUE6"/>
<evidence type="ECO:0000313" key="3">
    <source>
        <dbReference type="EMBL" id="EJT79819.1"/>
    </source>
</evidence>
<proteinExistence type="predicted"/>
<feature type="region of interest" description="Disordered" evidence="1">
    <location>
        <begin position="414"/>
        <end position="474"/>
    </location>
</feature>
<dbReference type="EMBL" id="GL385396">
    <property type="protein sequence ID" value="EJT79819.1"/>
    <property type="molecule type" value="Genomic_DNA"/>
</dbReference>
<dbReference type="SUPFAM" id="SSF56112">
    <property type="entry name" value="Protein kinase-like (PK-like)"/>
    <property type="match status" value="1"/>
</dbReference>
<feature type="domain" description="Aminoglycoside phosphotransferase" evidence="2">
    <location>
        <begin position="234"/>
        <end position="279"/>
    </location>
</feature>
<dbReference type="STRING" id="644352.J3NUE6"/>
<dbReference type="GeneID" id="20345360"/>
<dbReference type="Pfam" id="PF01636">
    <property type="entry name" value="APH"/>
    <property type="match status" value="1"/>
</dbReference>
<reference evidence="5" key="1">
    <citation type="submission" date="2010-07" db="EMBL/GenBank/DDBJ databases">
        <title>The genome sequence of Gaeumannomyces graminis var. tritici strain R3-111a-1.</title>
        <authorList>
            <consortium name="The Broad Institute Genome Sequencing Platform"/>
            <person name="Ma L.-J."/>
            <person name="Dead R."/>
            <person name="Young S."/>
            <person name="Zeng Q."/>
            <person name="Koehrsen M."/>
            <person name="Alvarado L."/>
            <person name="Berlin A."/>
            <person name="Chapman S.B."/>
            <person name="Chen Z."/>
            <person name="Freedman E."/>
            <person name="Gellesch M."/>
            <person name="Goldberg J."/>
            <person name="Griggs A."/>
            <person name="Gujja S."/>
            <person name="Heilman E.R."/>
            <person name="Heiman D."/>
            <person name="Hepburn T."/>
            <person name="Howarth C."/>
            <person name="Jen D."/>
            <person name="Larson L."/>
            <person name="Mehta T."/>
            <person name="Neiman D."/>
            <person name="Pearson M."/>
            <person name="Roberts A."/>
            <person name="Saif S."/>
            <person name="Shea T."/>
            <person name="Shenoy N."/>
            <person name="Sisk P."/>
            <person name="Stolte C."/>
            <person name="Sykes S."/>
            <person name="Walk T."/>
            <person name="White J."/>
            <person name="Yandava C."/>
            <person name="Haas B."/>
            <person name="Nusbaum C."/>
            <person name="Birren B."/>
        </authorList>
    </citation>
    <scope>NUCLEOTIDE SEQUENCE [LARGE SCALE GENOMIC DNA]</scope>
    <source>
        <strain evidence="5">R3-111a-1</strain>
    </source>
</reference>
<reference evidence="4" key="5">
    <citation type="submission" date="2018-04" db="UniProtKB">
        <authorList>
            <consortium name="EnsemblFungi"/>
        </authorList>
    </citation>
    <scope>IDENTIFICATION</scope>
    <source>
        <strain evidence="4">R3-111a-1</strain>
    </source>
</reference>
<dbReference type="InterPro" id="IPR002575">
    <property type="entry name" value="Aminoglycoside_PTrfase"/>
</dbReference>
<evidence type="ECO:0000259" key="2">
    <source>
        <dbReference type="Pfam" id="PF01636"/>
    </source>
</evidence>
<keyword evidence="5" id="KW-1185">Reference proteome</keyword>
<dbReference type="PANTHER" id="PTHR21310">
    <property type="entry name" value="AMINOGLYCOSIDE PHOSPHOTRANSFERASE-RELATED-RELATED"/>
    <property type="match status" value="1"/>
</dbReference>
<dbReference type="EnsemblFungi" id="EJT79819">
    <property type="protein sequence ID" value="EJT79819"/>
    <property type="gene ID" value="GGTG_04902"/>
</dbReference>
<dbReference type="RefSeq" id="XP_009220964.1">
    <property type="nucleotide sequence ID" value="XM_009222700.1"/>
</dbReference>
<evidence type="ECO:0000256" key="1">
    <source>
        <dbReference type="SAM" id="MobiDB-lite"/>
    </source>
</evidence>
<reference evidence="4" key="4">
    <citation type="journal article" date="2015" name="G3 (Bethesda)">
        <title>Genome sequences of three phytopathogenic species of the Magnaporthaceae family of fungi.</title>
        <authorList>
            <person name="Okagaki L.H."/>
            <person name="Nunes C.C."/>
            <person name="Sailsbery J."/>
            <person name="Clay B."/>
            <person name="Brown D."/>
            <person name="John T."/>
            <person name="Oh Y."/>
            <person name="Young N."/>
            <person name="Fitzgerald M."/>
            <person name="Haas B.J."/>
            <person name="Zeng Q."/>
            <person name="Young S."/>
            <person name="Adiconis X."/>
            <person name="Fan L."/>
            <person name="Levin J.Z."/>
            <person name="Mitchell T.K."/>
            <person name="Okubara P.A."/>
            <person name="Farman M.L."/>
            <person name="Kohn L.M."/>
            <person name="Birren B."/>
            <person name="Ma L.-J."/>
            <person name="Dean R.A."/>
        </authorList>
    </citation>
    <scope>NUCLEOTIDE SEQUENCE</scope>
    <source>
        <strain evidence="4">R3-111a-1</strain>
    </source>
</reference>
<sequence length="474" mass="52625">MSQQQQGSGELPSSSAVSQQQQEQQDIVVALPLPGGKTITCESALLKQMDILKELQEVAENKSLYEMLWNERQAIEAIVRQHAGANCDPKAEYTCTISPTDEWIQGGFNVCIPVCFGTADGQHQKQLLFRCPLPYKFPEAQYPGTIDEKVGMEVGAYVWIQENCPDIRIPHLYGFGFSDGRQPRIGSFQFHDDGTISLTNRPLESTIARLENEGAPRTMPQNATYQATEAYVSDMLTFHDRSFLNHPNARPFILQHTDLHGGNVFVDDEWNVTCIIDLEWLCALPAESIKLPVWFICRGIDQLVGEDLVRFRLIKDDFTSALEKEEQAAAACLPLSRILRESWESGATWFWFSVYSLNAAVYVVQDHIVPKFTKETTKFKEVMHQFWGPGVAEVIQAKLADKEAYDEEIRKLFGKPARPESAEEGPAPAEKVSAPTEGPAPAEEGSVPTEGPAPAEEGPALTEGPAPAGMPRSD</sequence>
<gene>
    <name evidence="4" type="primary">20345360</name>
    <name evidence="3" type="ORF">GGTG_04902</name>
</gene>
<accession>J3NUE6</accession>